<dbReference type="InterPro" id="IPR000674">
    <property type="entry name" value="Ald_Oxase/Xan_DH_a/b"/>
</dbReference>
<dbReference type="InterPro" id="IPR008274">
    <property type="entry name" value="AldOxase/xan_DH_MoCoBD1"/>
</dbReference>
<dbReference type="PANTHER" id="PTHR47495:SF1">
    <property type="entry name" value="BLL3820 PROTEIN"/>
    <property type="match status" value="1"/>
</dbReference>
<dbReference type="InterPro" id="IPR006311">
    <property type="entry name" value="TAT_signal"/>
</dbReference>
<dbReference type="Proteomes" id="UP000650424">
    <property type="component" value="Unassembled WGS sequence"/>
</dbReference>
<dbReference type="InterPro" id="IPR037165">
    <property type="entry name" value="AldOxase/xan_DH_Mopterin-bd_sf"/>
</dbReference>
<reference evidence="2 3" key="1">
    <citation type="submission" date="2020-08" db="EMBL/GenBank/DDBJ databases">
        <title>Novel species isolated from subtropical streams in China.</title>
        <authorList>
            <person name="Lu H."/>
        </authorList>
    </citation>
    <scope>NUCLEOTIDE SEQUENCE [LARGE SCALE GENOMIC DNA]</scope>
    <source>
        <strain evidence="2 3">CY18W</strain>
    </source>
</reference>
<sequence length="728" mass="78126">MSIVASPARRSFLKSSLVAGVWVVGSSTLPLLDSVAAADEKNKPVSPFDFWLSMDAGGVVTACTTVTNLGQGTHAAIAQIVAEELEMPLTQVRIEHAPVIQQFHQKWPPGITTFGSAGFNSAQVTVAPACAAARQMLIQAAALQWQVDAKDCTAANAQVHHAASSRSVLYTELIKVAATLVPPEKPVIKASRDWKILGQSTPRPDIPARVDGSAVFGIDVQRPGMLVAAVLHAPRFGSTLSSVDDSAVMAIRGVHKVVRLANAVAVVADRYWIASKALQLLKPVWQDGAHAKINTASMRDSLLTAVAAGEGLPVQSTRIQHAMETQKAMESAKWVIDTTYDVPFLAHAAMEPLNATVEVTAGGAQVWLSTQSQTDTQQGVAKALGLQPGQVRIHTQNAGGGFGRRLEHDFAVEAALIAQAVGAPVKTIWSRENDMRSGYYRPITASRVCLAMDQDNLPLALRHDTAGPSLLEYTGVTNSPAEDGFDWTYLMGWFSSSYRFPLFDTRWTRVDFGVPCTYWRSVGNSQNCYFLEHTLEQAARKAGMDSLEYRRRLLKHNPRAINFVNALAERAGWNKPLAKGHYRGFAMNGTGDVLFSGHIVEIAVVRPGQFRLIKITAAINPGLVANPAAVEAQMMGGTLFGLSAALFGEISFRDGQVEQGNFDGYRLVRLAQTPPLDVLVISTGEKARGVGEEGPPSIGPAIANALLAASGKPVTRLPLTQAGWQLVA</sequence>
<dbReference type="PROSITE" id="PS51318">
    <property type="entry name" value="TAT"/>
    <property type="match status" value="1"/>
</dbReference>
<dbReference type="Pfam" id="PF20256">
    <property type="entry name" value="MoCoBD_2"/>
    <property type="match status" value="1"/>
</dbReference>
<dbReference type="SUPFAM" id="SSF56003">
    <property type="entry name" value="Molybdenum cofactor-binding domain"/>
    <property type="match status" value="2"/>
</dbReference>
<dbReference type="SMART" id="SM01008">
    <property type="entry name" value="Ald_Xan_dh_C"/>
    <property type="match status" value="1"/>
</dbReference>
<proteinExistence type="predicted"/>
<protein>
    <submittedName>
        <fullName evidence="2">Xanthine dehydrogenase family protein molybdopterin-binding subunit</fullName>
    </submittedName>
</protein>
<dbReference type="PIRSF" id="PIRSF036389">
    <property type="entry name" value="IOR_B"/>
    <property type="match status" value="1"/>
</dbReference>
<dbReference type="InterPro" id="IPR052516">
    <property type="entry name" value="N-heterocyclic_Hydroxylase"/>
</dbReference>
<dbReference type="InterPro" id="IPR046867">
    <property type="entry name" value="AldOxase/xan_DH_MoCoBD2"/>
</dbReference>
<comment type="caution">
    <text evidence="2">The sequence shown here is derived from an EMBL/GenBank/DDBJ whole genome shotgun (WGS) entry which is preliminary data.</text>
</comment>
<accession>A0ABR6ZLA8</accession>
<evidence type="ECO:0000313" key="3">
    <source>
        <dbReference type="Proteomes" id="UP000650424"/>
    </source>
</evidence>
<keyword evidence="3" id="KW-1185">Reference proteome</keyword>
<gene>
    <name evidence="2" type="ORF">H8L32_04255</name>
</gene>
<dbReference type="Gene3D" id="3.30.365.10">
    <property type="entry name" value="Aldehyde oxidase/xanthine dehydrogenase, molybdopterin binding domain"/>
    <property type="match status" value="4"/>
</dbReference>
<dbReference type="InterPro" id="IPR012368">
    <property type="entry name" value="OxRdtase_Mopterin-bd_su_IorB"/>
</dbReference>
<dbReference type="EMBL" id="JACOGF010000002">
    <property type="protein sequence ID" value="MBC3916690.1"/>
    <property type="molecule type" value="Genomic_DNA"/>
</dbReference>
<dbReference type="Pfam" id="PF02738">
    <property type="entry name" value="MoCoBD_1"/>
    <property type="match status" value="1"/>
</dbReference>
<name>A0ABR6ZLA8_9BURK</name>
<evidence type="ECO:0000313" key="2">
    <source>
        <dbReference type="EMBL" id="MBC3916690.1"/>
    </source>
</evidence>
<organism evidence="2 3">
    <name type="scientific">Undibacterium hunanense</name>
    <dbReference type="NCBI Taxonomy" id="2762292"/>
    <lineage>
        <taxon>Bacteria</taxon>
        <taxon>Pseudomonadati</taxon>
        <taxon>Pseudomonadota</taxon>
        <taxon>Betaproteobacteria</taxon>
        <taxon>Burkholderiales</taxon>
        <taxon>Oxalobacteraceae</taxon>
        <taxon>Undibacterium</taxon>
    </lineage>
</organism>
<dbReference type="Gene3D" id="3.90.1170.50">
    <property type="entry name" value="Aldehyde oxidase/xanthine dehydrogenase, a/b hammerhead"/>
    <property type="match status" value="1"/>
</dbReference>
<evidence type="ECO:0000259" key="1">
    <source>
        <dbReference type="SMART" id="SM01008"/>
    </source>
</evidence>
<dbReference type="PANTHER" id="PTHR47495">
    <property type="entry name" value="ALDEHYDE DEHYDROGENASE"/>
    <property type="match status" value="1"/>
</dbReference>
<feature type="domain" description="Aldehyde oxidase/xanthine dehydrogenase a/b hammerhead" evidence="1">
    <location>
        <begin position="211"/>
        <end position="289"/>
    </location>
</feature>
<dbReference type="RefSeq" id="WP_186945936.1">
    <property type="nucleotide sequence ID" value="NZ_JACOGF010000002.1"/>
</dbReference>